<proteinExistence type="predicted"/>
<evidence type="ECO:0000313" key="3">
    <source>
        <dbReference type="Proteomes" id="UP000596742"/>
    </source>
</evidence>
<dbReference type="EMBL" id="UYJE01010304">
    <property type="protein sequence ID" value="VDI81977.1"/>
    <property type="molecule type" value="Genomic_DNA"/>
</dbReference>
<dbReference type="AlphaFoldDB" id="A0A8B6HPA1"/>
<comment type="caution">
    <text evidence="2">The sequence shown here is derived from an EMBL/GenBank/DDBJ whole genome shotgun (WGS) entry which is preliminary data.</text>
</comment>
<evidence type="ECO:0000313" key="2">
    <source>
        <dbReference type="EMBL" id="VDI81977.1"/>
    </source>
</evidence>
<protein>
    <submittedName>
        <fullName evidence="2">Uncharacterized protein</fullName>
    </submittedName>
</protein>
<reference evidence="2" key="1">
    <citation type="submission" date="2018-11" db="EMBL/GenBank/DDBJ databases">
        <authorList>
            <person name="Alioto T."/>
            <person name="Alioto T."/>
        </authorList>
    </citation>
    <scope>NUCLEOTIDE SEQUENCE</scope>
</reference>
<name>A0A8B6HPA1_MYTGA</name>
<dbReference type="Proteomes" id="UP000596742">
    <property type="component" value="Unassembled WGS sequence"/>
</dbReference>
<keyword evidence="3" id="KW-1185">Reference proteome</keyword>
<evidence type="ECO:0000256" key="1">
    <source>
        <dbReference type="SAM" id="MobiDB-lite"/>
    </source>
</evidence>
<sequence length="53" mass="6211">MGYKKYKYVWERSMSPNQFKDSSSQNELLTGTDMFIEPKVNKENQTSRDSTNA</sequence>
<accession>A0A8B6HPA1</accession>
<feature type="region of interest" description="Disordered" evidence="1">
    <location>
        <begin position="32"/>
        <end position="53"/>
    </location>
</feature>
<organism evidence="2 3">
    <name type="scientific">Mytilus galloprovincialis</name>
    <name type="common">Mediterranean mussel</name>
    <dbReference type="NCBI Taxonomy" id="29158"/>
    <lineage>
        <taxon>Eukaryota</taxon>
        <taxon>Metazoa</taxon>
        <taxon>Spiralia</taxon>
        <taxon>Lophotrochozoa</taxon>
        <taxon>Mollusca</taxon>
        <taxon>Bivalvia</taxon>
        <taxon>Autobranchia</taxon>
        <taxon>Pteriomorphia</taxon>
        <taxon>Mytilida</taxon>
        <taxon>Mytiloidea</taxon>
        <taxon>Mytilidae</taxon>
        <taxon>Mytilinae</taxon>
        <taxon>Mytilus</taxon>
    </lineage>
</organism>
<gene>
    <name evidence="2" type="ORF">MGAL_10B061882</name>
</gene>